<keyword evidence="5 9" id="KW-0472">Membrane</keyword>
<dbReference type="Gene3D" id="3.30.1120.80">
    <property type="match status" value="1"/>
</dbReference>
<keyword evidence="7" id="KW-0464">Manganese</keyword>
<keyword evidence="3 9" id="KW-0812">Transmembrane</keyword>
<dbReference type="Gene3D" id="3.40.720.10">
    <property type="entry name" value="Alkaline Phosphatase, subunit A"/>
    <property type="match status" value="1"/>
</dbReference>
<dbReference type="PIRSF" id="PIRSF005091">
    <property type="entry name" value="Mmb_sulf_HI1246"/>
    <property type="match status" value="1"/>
</dbReference>
<dbReference type="GO" id="GO:0005886">
    <property type="term" value="C:plasma membrane"/>
    <property type="evidence" value="ECO:0007669"/>
    <property type="project" value="UniProtKB-SubCell"/>
</dbReference>
<feature type="binding site" evidence="7">
    <location>
        <position position="450"/>
    </location>
    <ligand>
        <name>substrate</name>
    </ligand>
</feature>
<dbReference type="RefSeq" id="WP_142604645.1">
    <property type="nucleotide sequence ID" value="NZ_FXSZ01000013.1"/>
</dbReference>
<evidence type="ECO:0000259" key="10">
    <source>
        <dbReference type="Pfam" id="PF00884"/>
    </source>
</evidence>
<evidence type="ECO:0000256" key="5">
    <source>
        <dbReference type="ARBA" id="ARBA00023136"/>
    </source>
</evidence>
<organism evidence="11 12">
    <name type="scientific">Solitalea koreensis</name>
    <dbReference type="NCBI Taxonomy" id="543615"/>
    <lineage>
        <taxon>Bacteria</taxon>
        <taxon>Pseudomonadati</taxon>
        <taxon>Bacteroidota</taxon>
        <taxon>Sphingobacteriia</taxon>
        <taxon>Sphingobacteriales</taxon>
        <taxon>Sphingobacteriaceae</taxon>
        <taxon>Solitalea</taxon>
    </lineage>
</organism>
<proteinExistence type="predicted"/>
<gene>
    <name evidence="11" type="ORF">SAMN06265350_1133</name>
</gene>
<dbReference type="CDD" id="cd16015">
    <property type="entry name" value="LTA_synthase"/>
    <property type="match status" value="1"/>
</dbReference>
<dbReference type="InterPro" id="IPR012160">
    <property type="entry name" value="LtaS-like"/>
</dbReference>
<reference evidence="11 12" key="1">
    <citation type="submission" date="2017-05" db="EMBL/GenBank/DDBJ databases">
        <authorList>
            <person name="Varghese N."/>
            <person name="Submissions S."/>
        </authorList>
    </citation>
    <scope>NUCLEOTIDE SEQUENCE [LARGE SCALE GENOMIC DNA]</scope>
    <source>
        <strain evidence="11 12">DSM 21342</strain>
    </source>
</reference>
<dbReference type="InterPro" id="IPR050448">
    <property type="entry name" value="OpgB/LTA_synthase_biosynth"/>
</dbReference>
<evidence type="ECO:0000256" key="7">
    <source>
        <dbReference type="PIRSR" id="PIRSR005091-2"/>
    </source>
</evidence>
<comment type="subcellular location">
    <subcellularLocation>
        <location evidence="1">Cell membrane</location>
        <topology evidence="1">Multi-pass membrane protein</topology>
    </subcellularLocation>
</comment>
<dbReference type="PANTHER" id="PTHR47371">
    <property type="entry name" value="LIPOTEICHOIC ACID SYNTHASE"/>
    <property type="match status" value="1"/>
</dbReference>
<dbReference type="Proteomes" id="UP000315971">
    <property type="component" value="Unassembled WGS sequence"/>
</dbReference>
<dbReference type="EMBL" id="FXSZ01000013">
    <property type="protein sequence ID" value="SMO81161.1"/>
    <property type="molecule type" value="Genomic_DNA"/>
</dbReference>
<evidence type="ECO:0000313" key="12">
    <source>
        <dbReference type="Proteomes" id="UP000315971"/>
    </source>
</evidence>
<evidence type="ECO:0000256" key="8">
    <source>
        <dbReference type="PIRSR" id="PIRSR005091-3"/>
    </source>
</evidence>
<feature type="binding site" evidence="8">
    <location>
        <position position="504"/>
    </location>
    <ligand>
        <name>Mn(2+)</name>
        <dbReference type="ChEBI" id="CHEBI:29035"/>
    </ligand>
</feature>
<feature type="domain" description="Sulfatase N-terminal" evidence="10">
    <location>
        <begin position="282"/>
        <end position="556"/>
    </location>
</feature>
<evidence type="ECO:0000256" key="1">
    <source>
        <dbReference type="ARBA" id="ARBA00004651"/>
    </source>
</evidence>
<evidence type="ECO:0000256" key="9">
    <source>
        <dbReference type="SAM" id="Phobius"/>
    </source>
</evidence>
<keyword evidence="11" id="KW-0808">Transferase</keyword>
<feature type="active site" evidence="6">
    <location>
        <position position="335"/>
    </location>
</feature>
<evidence type="ECO:0000256" key="2">
    <source>
        <dbReference type="ARBA" id="ARBA00022475"/>
    </source>
</evidence>
<protein>
    <submittedName>
        <fullName evidence="11">Phosphoglycerol transferase MdoB</fullName>
    </submittedName>
</protein>
<feature type="transmembrane region" description="Helical" evidence="9">
    <location>
        <begin position="68"/>
        <end position="88"/>
    </location>
</feature>
<dbReference type="InterPro" id="IPR000917">
    <property type="entry name" value="Sulfatase_N"/>
</dbReference>
<accession>A0A521ECG4</accession>
<keyword evidence="7" id="KW-0479">Metal-binding</keyword>
<dbReference type="GO" id="GO:0046872">
    <property type="term" value="F:metal ion binding"/>
    <property type="evidence" value="ECO:0007669"/>
    <property type="project" value="UniProtKB-KW"/>
</dbReference>
<dbReference type="SUPFAM" id="SSF53649">
    <property type="entry name" value="Alkaline phosphatase-like"/>
    <property type="match status" value="1"/>
</dbReference>
<keyword evidence="4 9" id="KW-1133">Transmembrane helix</keyword>
<sequence>MNNTWKLKKQFKNLKGNIYTVLIARLLLVMLLFTICRILFYLFNTSFFSGITAGGLLKLFAGGLKFDITSTLYINILYILMLLIPFRFRYNASYQGFLKWLFYITNSIALATNCIDIIYFGFTQRRTTWSVFKEFSHDTGNARLAGTFFMDYWYIIVIYIILIIILVRGYRLVKLKSTTINNNWVYYPIGSVLMVFFAGLCVAGFRGGFRHSTRPITLSNASDYVEKPIEANIVLNTPFAMIKTFNGHVFQKVHFFKTEAELDSVFSPLHYPKTSAPFRADNVVIIILESHNKEYLGFFNKDLDGGTYKGYTPFTDSLLQHSLSFKYSYANGTKSIDAMPSVLASIPSMGEPYVTTPYSNNDINSLAGILGKKGYTTSFFHGAPNGSMGFSAFAKVAGFQNYFGKTEYNNDDDFDGMWGIWDEPFFQFMAHTLSAQKQPFFATVFSVSSHHPFKVPERYTGKFPKGPLPVHECIGYTDNALRQFFETAKKEPWFKNTLFVFTADHSSFRTHPKYETSIGAYAIPIFFYKPGSDLKGCKDELMQQIDIMPTVLGYLNYDQPYVAFGQDVINTNSNEKFLINYPGQYQLLMGDYLMLHNGIKPTSLYNYKNDELQKKNLVGTLPAIEQQMDSKIKAFIQQYNNRLIDNKLIVAK</sequence>
<evidence type="ECO:0000256" key="4">
    <source>
        <dbReference type="ARBA" id="ARBA00022989"/>
    </source>
</evidence>
<name>A0A521ECG4_9SPHI</name>
<dbReference type="GO" id="GO:0016740">
    <property type="term" value="F:transferase activity"/>
    <property type="evidence" value="ECO:0007669"/>
    <property type="project" value="UniProtKB-KW"/>
</dbReference>
<feature type="transmembrane region" description="Helical" evidence="9">
    <location>
        <begin position="152"/>
        <end position="173"/>
    </location>
</feature>
<feature type="binding site" evidence="8">
    <location>
        <position position="289"/>
    </location>
    <ligand>
        <name>Mn(2+)</name>
        <dbReference type="ChEBI" id="CHEBI:29035"/>
    </ligand>
</feature>
<keyword evidence="2" id="KW-1003">Cell membrane</keyword>
<evidence type="ECO:0000256" key="3">
    <source>
        <dbReference type="ARBA" id="ARBA00022692"/>
    </source>
</evidence>
<keyword evidence="12" id="KW-1185">Reference proteome</keyword>
<dbReference type="InterPro" id="IPR017850">
    <property type="entry name" value="Alkaline_phosphatase_core_sf"/>
</dbReference>
<dbReference type="PANTHER" id="PTHR47371:SF3">
    <property type="entry name" value="PHOSPHOGLYCEROL TRANSFERASE I"/>
    <property type="match status" value="1"/>
</dbReference>
<feature type="transmembrane region" description="Helical" evidence="9">
    <location>
        <begin position="21"/>
        <end position="43"/>
    </location>
</feature>
<dbReference type="OrthoDB" id="9777768at2"/>
<dbReference type="AlphaFoldDB" id="A0A521ECG4"/>
<feature type="binding site" evidence="8">
    <location>
        <position position="505"/>
    </location>
    <ligand>
        <name>Mn(2+)</name>
        <dbReference type="ChEBI" id="CHEBI:29035"/>
    </ligand>
</feature>
<feature type="transmembrane region" description="Helical" evidence="9">
    <location>
        <begin position="100"/>
        <end position="122"/>
    </location>
</feature>
<evidence type="ECO:0000313" key="11">
    <source>
        <dbReference type="EMBL" id="SMO81161.1"/>
    </source>
</evidence>
<dbReference type="Pfam" id="PF00884">
    <property type="entry name" value="Sulfatase"/>
    <property type="match status" value="1"/>
</dbReference>
<evidence type="ECO:0000256" key="6">
    <source>
        <dbReference type="PIRSR" id="PIRSR005091-1"/>
    </source>
</evidence>
<feature type="transmembrane region" description="Helical" evidence="9">
    <location>
        <begin position="185"/>
        <end position="205"/>
    </location>
</feature>